<comment type="caution">
    <text evidence="7">The sequence shown here is derived from an EMBL/GenBank/DDBJ whole genome shotgun (WGS) entry which is preliminary data.</text>
</comment>
<dbReference type="InterPro" id="IPR047109">
    <property type="entry name" value="CAD-like"/>
</dbReference>
<dbReference type="PROSITE" id="PS00059">
    <property type="entry name" value="ADH_ZINC"/>
    <property type="match status" value="1"/>
</dbReference>
<dbReference type="Gene3D" id="3.90.180.10">
    <property type="entry name" value="Medium-chain alcohol dehydrogenases, catalytic domain"/>
    <property type="match status" value="1"/>
</dbReference>
<dbReference type="CDD" id="cd05283">
    <property type="entry name" value="CAD1"/>
    <property type="match status" value="1"/>
</dbReference>
<dbReference type="InterPro" id="IPR011032">
    <property type="entry name" value="GroES-like_sf"/>
</dbReference>
<evidence type="ECO:0000313" key="7">
    <source>
        <dbReference type="EMBL" id="KAK5954613.1"/>
    </source>
</evidence>
<comment type="cofactor">
    <cofactor evidence="1 5">
        <name>Zn(2+)</name>
        <dbReference type="ChEBI" id="CHEBI:29105"/>
    </cofactor>
</comment>
<dbReference type="SMART" id="SM00829">
    <property type="entry name" value="PKS_ER"/>
    <property type="match status" value="1"/>
</dbReference>
<dbReference type="InterPro" id="IPR029752">
    <property type="entry name" value="D-isomer_DH_CS1"/>
</dbReference>
<keyword evidence="3 5" id="KW-0862">Zinc</keyword>
<dbReference type="InterPro" id="IPR013154">
    <property type="entry name" value="ADH-like_N"/>
</dbReference>
<dbReference type="InterPro" id="IPR020843">
    <property type="entry name" value="ER"/>
</dbReference>
<dbReference type="Pfam" id="PF08240">
    <property type="entry name" value="ADH_N"/>
    <property type="match status" value="1"/>
</dbReference>
<accession>A0AAN8F0X5</accession>
<dbReference type="AlphaFoldDB" id="A0AAN8F0X5"/>
<evidence type="ECO:0000256" key="5">
    <source>
        <dbReference type="RuleBase" id="RU361277"/>
    </source>
</evidence>
<organism evidence="7 8">
    <name type="scientific">Knufia fluminis</name>
    <dbReference type="NCBI Taxonomy" id="191047"/>
    <lineage>
        <taxon>Eukaryota</taxon>
        <taxon>Fungi</taxon>
        <taxon>Dikarya</taxon>
        <taxon>Ascomycota</taxon>
        <taxon>Pezizomycotina</taxon>
        <taxon>Eurotiomycetes</taxon>
        <taxon>Chaetothyriomycetidae</taxon>
        <taxon>Chaetothyriales</taxon>
        <taxon>Trichomeriaceae</taxon>
        <taxon>Knufia</taxon>
    </lineage>
</organism>
<dbReference type="GO" id="GO:0016616">
    <property type="term" value="F:oxidoreductase activity, acting on the CH-OH group of donors, NAD or NADP as acceptor"/>
    <property type="evidence" value="ECO:0007669"/>
    <property type="project" value="InterPro"/>
</dbReference>
<evidence type="ECO:0000259" key="6">
    <source>
        <dbReference type="SMART" id="SM00829"/>
    </source>
</evidence>
<reference evidence="7 8" key="1">
    <citation type="submission" date="2022-12" db="EMBL/GenBank/DDBJ databases">
        <title>Genomic features and morphological characterization of a novel Knufia sp. strain isolated from spacecraft assembly facility.</title>
        <authorList>
            <person name="Teixeira M."/>
            <person name="Chander A.M."/>
            <person name="Stajich J.E."/>
            <person name="Venkateswaran K."/>
        </authorList>
    </citation>
    <scope>NUCLEOTIDE SEQUENCE [LARGE SCALE GENOMIC DNA]</scope>
    <source>
        <strain evidence="7 8">FJI-L2-BK-P2</strain>
    </source>
</reference>
<dbReference type="GO" id="GO:0008270">
    <property type="term" value="F:zinc ion binding"/>
    <property type="evidence" value="ECO:0007669"/>
    <property type="project" value="InterPro"/>
</dbReference>
<keyword evidence="2 5" id="KW-0479">Metal-binding</keyword>
<dbReference type="PROSITE" id="PS00065">
    <property type="entry name" value="D_2_HYDROXYACID_DH_1"/>
    <property type="match status" value="1"/>
</dbReference>
<dbReference type="PANTHER" id="PTHR42683">
    <property type="entry name" value="ALDEHYDE REDUCTASE"/>
    <property type="match status" value="1"/>
</dbReference>
<protein>
    <recommendedName>
        <fullName evidence="6">Enoyl reductase (ER) domain-containing protein</fullName>
    </recommendedName>
</protein>
<proteinExistence type="inferred from homology"/>
<dbReference type="FunFam" id="3.40.50.720:FF:000022">
    <property type="entry name" value="Cinnamyl alcohol dehydrogenase"/>
    <property type="match status" value="1"/>
</dbReference>
<evidence type="ECO:0000256" key="2">
    <source>
        <dbReference type="ARBA" id="ARBA00022723"/>
    </source>
</evidence>
<dbReference type="EMBL" id="JAKLMC020000008">
    <property type="protein sequence ID" value="KAK5954613.1"/>
    <property type="molecule type" value="Genomic_DNA"/>
</dbReference>
<dbReference type="SUPFAM" id="SSF50129">
    <property type="entry name" value="GroES-like"/>
    <property type="match status" value="1"/>
</dbReference>
<dbReference type="InterPro" id="IPR013149">
    <property type="entry name" value="ADH-like_C"/>
</dbReference>
<evidence type="ECO:0000313" key="8">
    <source>
        <dbReference type="Proteomes" id="UP001316803"/>
    </source>
</evidence>
<dbReference type="InterPro" id="IPR036291">
    <property type="entry name" value="NAD(P)-bd_dom_sf"/>
</dbReference>
<dbReference type="InterPro" id="IPR002328">
    <property type="entry name" value="ADH_Zn_CS"/>
</dbReference>
<feature type="domain" description="Enoyl reductase (ER)" evidence="6">
    <location>
        <begin position="15"/>
        <end position="336"/>
    </location>
</feature>
<keyword evidence="8" id="KW-1185">Reference proteome</keyword>
<keyword evidence="4" id="KW-0560">Oxidoreductase</keyword>
<evidence type="ECO:0000256" key="3">
    <source>
        <dbReference type="ARBA" id="ARBA00022833"/>
    </source>
</evidence>
<dbReference type="Gene3D" id="3.40.50.720">
    <property type="entry name" value="NAD(P)-binding Rossmann-like Domain"/>
    <property type="match status" value="1"/>
</dbReference>
<dbReference type="Pfam" id="PF00107">
    <property type="entry name" value="ADH_zinc_N"/>
    <property type="match status" value="1"/>
</dbReference>
<name>A0AAN8F0X5_9EURO</name>
<comment type="similarity">
    <text evidence="5">Belongs to the zinc-containing alcohol dehydrogenase family.</text>
</comment>
<evidence type="ECO:0000256" key="1">
    <source>
        <dbReference type="ARBA" id="ARBA00001947"/>
    </source>
</evidence>
<gene>
    <name evidence="7" type="ORF">OHC33_004335</name>
</gene>
<dbReference type="Proteomes" id="UP001316803">
    <property type="component" value="Unassembled WGS sequence"/>
</dbReference>
<dbReference type="SUPFAM" id="SSF51735">
    <property type="entry name" value="NAD(P)-binding Rossmann-fold domains"/>
    <property type="match status" value="1"/>
</dbReference>
<sequence>MGSIPTQITYTAFKGSKSGAVVKTEVTRDGVGPNEVLLENQYSGLCGTDEHFAHNDIVLGHEGVGIVKEIGRDVKSLKVGDRVGIGFVRGGCGYCTSCLTGYNWFCTESPNNYGTHDTNTATWSTHCVLPPTRLAKIPSSIPSEFAGPLMCAGQTVWLPLARTDVRPWHTVGVVGVGGLGHLAIQFASKMGCNVVVFSGTASKKEEAFRLGASEFYTAEDLGKEGMKRHFVDHLLVTTSQLPDWSVYEPLLSNQSHIFPLTISASDISISAMTLVGREITIHGLCASTMTQVNQMLEFAARHKIRPMIEEFEMSESGIRDAMGRLEGGKLRYRAVLRVVR</sequence>
<evidence type="ECO:0000256" key="4">
    <source>
        <dbReference type="ARBA" id="ARBA00023002"/>
    </source>
</evidence>